<dbReference type="Gene3D" id="1.10.30.10">
    <property type="entry name" value="High mobility group box domain"/>
    <property type="match status" value="1"/>
</dbReference>
<sequence>MYFDRMFPSLDMGAMQEMLESEQRCYAPSEQPEVPVSGPSSPASAESELSCSSPETKPTPEARVRRPLNAFIIWTKEERRRLAQLNPDLENTDLSKILGKTWKAMSLAEKRPYMQEAERLRVQHTIDHPNYKYRPRRRKTNKRAAKMPSHETNVSPNFHLSYMLQNQALQYPYTHSHTLPNSYTHPHGPSFQHHPVPSQNGATFTNGGLTFPDGAVLLNSSLACPQQSVYSAEPQLYYSSQHAVQQRGEQWNWRGEEVCACVLCSGGPSLEFYLEQVRVDMLDQLDRSEFDQYLNPVQPKDQHFQ</sequence>
<reference evidence="5 6" key="1">
    <citation type="submission" date="2019-06" db="EMBL/GenBank/DDBJ databases">
        <title>A chromosome-scale genome assembly of the striped catfish, Pangasianodon hypophthalmus.</title>
        <authorList>
            <person name="Wen M."/>
            <person name="Zahm M."/>
            <person name="Roques C."/>
            <person name="Cabau C."/>
            <person name="Klopp C."/>
            <person name="Donnadieu C."/>
            <person name="Jouanno E."/>
            <person name="Avarre J.-C."/>
            <person name="Campet M."/>
            <person name="Ha T.T.T."/>
            <person name="Dugue R."/>
            <person name="Lampietro C."/>
            <person name="Louis A."/>
            <person name="Herpin A."/>
            <person name="Echchiki A."/>
            <person name="Berthelot C."/>
            <person name="Parey E."/>
            <person name="Roest-Crollius H."/>
            <person name="Braasch I."/>
            <person name="Postlethwait J."/>
            <person name="Bobe J."/>
            <person name="Montfort J."/>
            <person name="Bouchez O."/>
            <person name="Begum T."/>
            <person name="Schartl M."/>
            <person name="Guiguen Y."/>
        </authorList>
    </citation>
    <scope>NUCLEOTIDE SEQUENCE [LARGE SCALE GENOMIC DNA]</scope>
    <source>
        <strain evidence="5 6">Indonesia</strain>
        <tissue evidence="5">Blood</tissue>
    </source>
</reference>
<feature type="DNA-binding region" description="HMG box" evidence="2">
    <location>
        <begin position="64"/>
        <end position="132"/>
    </location>
</feature>
<dbReference type="SUPFAM" id="SSF47095">
    <property type="entry name" value="HMG-box"/>
    <property type="match status" value="1"/>
</dbReference>
<feature type="domain" description="HMG box" evidence="4">
    <location>
        <begin position="64"/>
        <end position="132"/>
    </location>
</feature>
<feature type="region of interest" description="Disordered" evidence="3">
    <location>
        <begin position="21"/>
        <end position="62"/>
    </location>
</feature>
<gene>
    <name evidence="5" type="ORF">PHYPO_G00195920</name>
</gene>
<dbReference type="GO" id="GO:0001228">
    <property type="term" value="F:DNA-binding transcription activator activity, RNA polymerase II-specific"/>
    <property type="evidence" value="ECO:0007669"/>
    <property type="project" value="TreeGrafter"/>
</dbReference>
<evidence type="ECO:0000256" key="2">
    <source>
        <dbReference type="PROSITE-ProRule" id="PRU00267"/>
    </source>
</evidence>
<dbReference type="EMBL" id="VFJC01000005">
    <property type="protein sequence ID" value="KAB5579515.1"/>
    <property type="molecule type" value="Genomic_DNA"/>
</dbReference>
<dbReference type="PANTHER" id="PTHR10270">
    <property type="entry name" value="SOX TRANSCRIPTION FACTOR"/>
    <property type="match status" value="1"/>
</dbReference>
<proteinExistence type="predicted"/>
<keyword evidence="2" id="KW-0539">Nucleus</keyword>
<accession>A0A5N5PIQ6</accession>
<evidence type="ECO:0000313" key="6">
    <source>
        <dbReference type="Proteomes" id="UP000327468"/>
    </source>
</evidence>
<dbReference type="FunFam" id="1.10.30.10:FF:000040">
    <property type="entry name" value="SRY (sex determining region Y)-box 32"/>
    <property type="match status" value="1"/>
</dbReference>
<dbReference type="PANTHER" id="PTHR10270:SF11">
    <property type="entry name" value="CASANOVA"/>
    <property type="match status" value="1"/>
</dbReference>
<dbReference type="GO" id="GO:0000978">
    <property type="term" value="F:RNA polymerase II cis-regulatory region sequence-specific DNA binding"/>
    <property type="evidence" value="ECO:0007669"/>
    <property type="project" value="TreeGrafter"/>
</dbReference>
<comment type="caution">
    <text evidence="5">The sequence shown here is derived from an EMBL/GenBank/DDBJ whole genome shotgun (WGS) entry which is preliminary data.</text>
</comment>
<keyword evidence="6" id="KW-1185">Reference proteome</keyword>
<name>A0A5N5PIQ6_PANHP</name>
<evidence type="ECO:0000256" key="1">
    <source>
        <dbReference type="ARBA" id="ARBA00023125"/>
    </source>
</evidence>
<keyword evidence="1 2" id="KW-0238">DNA-binding</keyword>
<dbReference type="GO" id="GO:0005634">
    <property type="term" value="C:nucleus"/>
    <property type="evidence" value="ECO:0007669"/>
    <property type="project" value="UniProtKB-UniRule"/>
</dbReference>
<dbReference type="InterPro" id="IPR036910">
    <property type="entry name" value="HMG_box_dom_sf"/>
</dbReference>
<evidence type="ECO:0000259" key="4">
    <source>
        <dbReference type="PROSITE" id="PS50118"/>
    </source>
</evidence>
<dbReference type="CDD" id="cd22032">
    <property type="entry name" value="HMG-box_SoxF"/>
    <property type="match status" value="1"/>
</dbReference>
<dbReference type="GO" id="GO:0030154">
    <property type="term" value="P:cell differentiation"/>
    <property type="evidence" value="ECO:0007669"/>
    <property type="project" value="TreeGrafter"/>
</dbReference>
<evidence type="ECO:0000313" key="5">
    <source>
        <dbReference type="EMBL" id="KAB5579515.1"/>
    </source>
</evidence>
<dbReference type="Pfam" id="PF00505">
    <property type="entry name" value="HMG_box"/>
    <property type="match status" value="1"/>
</dbReference>
<dbReference type="InterPro" id="IPR050140">
    <property type="entry name" value="SRY-related_HMG-box_TF-like"/>
</dbReference>
<feature type="compositionally biased region" description="Low complexity" evidence="3">
    <location>
        <begin position="28"/>
        <end position="55"/>
    </location>
</feature>
<dbReference type="SMART" id="SM00398">
    <property type="entry name" value="HMG"/>
    <property type="match status" value="1"/>
</dbReference>
<dbReference type="PROSITE" id="PS50118">
    <property type="entry name" value="HMG_BOX_2"/>
    <property type="match status" value="1"/>
</dbReference>
<dbReference type="Proteomes" id="UP000327468">
    <property type="component" value="Chromosome 4"/>
</dbReference>
<protein>
    <recommendedName>
        <fullName evidence="4">HMG box domain-containing protein</fullName>
    </recommendedName>
</protein>
<evidence type="ECO:0000256" key="3">
    <source>
        <dbReference type="SAM" id="MobiDB-lite"/>
    </source>
</evidence>
<organism evidence="5 6">
    <name type="scientific">Pangasianodon hypophthalmus</name>
    <name type="common">Striped catfish</name>
    <name type="synonym">Helicophagus hypophthalmus</name>
    <dbReference type="NCBI Taxonomy" id="310915"/>
    <lineage>
        <taxon>Eukaryota</taxon>
        <taxon>Metazoa</taxon>
        <taxon>Chordata</taxon>
        <taxon>Craniata</taxon>
        <taxon>Vertebrata</taxon>
        <taxon>Euteleostomi</taxon>
        <taxon>Actinopterygii</taxon>
        <taxon>Neopterygii</taxon>
        <taxon>Teleostei</taxon>
        <taxon>Ostariophysi</taxon>
        <taxon>Siluriformes</taxon>
        <taxon>Pangasiidae</taxon>
        <taxon>Pangasianodon</taxon>
    </lineage>
</organism>
<dbReference type="AlphaFoldDB" id="A0A5N5PIQ6"/>
<dbReference type="InterPro" id="IPR009071">
    <property type="entry name" value="HMG_box_dom"/>
</dbReference>